<dbReference type="Pfam" id="PF12833">
    <property type="entry name" value="HTH_18"/>
    <property type="match status" value="1"/>
</dbReference>
<keyword evidence="2" id="KW-0238">DNA-binding</keyword>
<dbReference type="PROSITE" id="PS01124">
    <property type="entry name" value="HTH_ARAC_FAMILY_2"/>
    <property type="match status" value="1"/>
</dbReference>
<evidence type="ECO:0000313" key="6">
    <source>
        <dbReference type="Proteomes" id="UP000755104"/>
    </source>
</evidence>
<dbReference type="SUPFAM" id="SSF46689">
    <property type="entry name" value="Homeodomain-like"/>
    <property type="match status" value="1"/>
</dbReference>
<dbReference type="EMBL" id="JAIGNO010000003">
    <property type="protein sequence ID" value="MBX7482131.1"/>
    <property type="molecule type" value="Genomic_DNA"/>
</dbReference>
<accession>A0ABS7J746</accession>
<evidence type="ECO:0000256" key="2">
    <source>
        <dbReference type="ARBA" id="ARBA00023125"/>
    </source>
</evidence>
<dbReference type="Proteomes" id="UP000755104">
    <property type="component" value="Unassembled WGS sequence"/>
</dbReference>
<dbReference type="Gene3D" id="2.60.120.10">
    <property type="entry name" value="Jelly Rolls"/>
    <property type="match status" value="1"/>
</dbReference>
<feature type="domain" description="HTH araC/xylS-type" evidence="4">
    <location>
        <begin position="101"/>
        <end position="203"/>
    </location>
</feature>
<keyword evidence="6" id="KW-1185">Reference proteome</keyword>
<sequence length="209" mass="23029">MPRHRHAHAYLALVLEGGYVERGGRGRWQVEPGEIVCHGPFEAHDDIEVSAGTRIFNLALATLPDLPAVFTIDNPDDLLRLHEGDTLDANDVLRSARASPRRYCDWIDELADHLVTNPIAIGDWCKVNNRSPAYVSRAFSKTFGTSPAAFRLEAQVQQALRLIDGRELSLAGIAAEAGFADQAHMTRAVKAVTGQTPGKRQRVKSIQDR</sequence>
<dbReference type="InterPro" id="IPR018060">
    <property type="entry name" value="HTH_AraC"/>
</dbReference>
<dbReference type="InterPro" id="IPR009057">
    <property type="entry name" value="Homeodomain-like_sf"/>
</dbReference>
<gene>
    <name evidence="5" type="ORF">K3174_06280</name>
</gene>
<dbReference type="InterPro" id="IPR011051">
    <property type="entry name" value="RmlC_Cupin_sf"/>
</dbReference>
<keyword evidence="3" id="KW-0804">Transcription</keyword>
<comment type="caution">
    <text evidence="5">The sequence shown here is derived from an EMBL/GenBank/DDBJ whole genome shotgun (WGS) entry which is preliminary data.</text>
</comment>
<evidence type="ECO:0000313" key="5">
    <source>
        <dbReference type="EMBL" id="MBX7482131.1"/>
    </source>
</evidence>
<organism evidence="5 6">
    <name type="scientific">Qipengyuania qiaonensis</name>
    <dbReference type="NCBI Taxonomy" id="2867240"/>
    <lineage>
        <taxon>Bacteria</taxon>
        <taxon>Pseudomonadati</taxon>
        <taxon>Pseudomonadota</taxon>
        <taxon>Alphaproteobacteria</taxon>
        <taxon>Sphingomonadales</taxon>
        <taxon>Erythrobacteraceae</taxon>
        <taxon>Qipengyuania</taxon>
    </lineage>
</organism>
<dbReference type="SUPFAM" id="SSF51182">
    <property type="entry name" value="RmlC-like cupins"/>
    <property type="match status" value="1"/>
</dbReference>
<dbReference type="SMART" id="SM00342">
    <property type="entry name" value="HTH_ARAC"/>
    <property type="match status" value="1"/>
</dbReference>
<name>A0ABS7J746_9SPHN</name>
<keyword evidence="1" id="KW-0805">Transcription regulation</keyword>
<dbReference type="RefSeq" id="WP_221556912.1">
    <property type="nucleotide sequence ID" value="NZ_JAIGNO010000003.1"/>
</dbReference>
<dbReference type="PANTHER" id="PTHR46796">
    <property type="entry name" value="HTH-TYPE TRANSCRIPTIONAL ACTIVATOR RHAS-RELATED"/>
    <property type="match status" value="1"/>
</dbReference>
<evidence type="ECO:0000256" key="3">
    <source>
        <dbReference type="ARBA" id="ARBA00023163"/>
    </source>
</evidence>
<dbReference type="PANTHER" id="PTHR46796:SF2">
    <property type="entry name" value="TRANSCRIPTIONAL REGULATORY PROTEIN"/>
    <property type="match status" value="1"/>
</dbReference>
<dbReference type="InterPro" id="IPR050204">
    <property type="entry name" value="AraC_XylS_family_regulators"/>
</dbReference>
<proteinExistence type="predicted"/>
<evidence type="ECO:0000259" key="4">
    <source>
        <dbReference type="PROSITE" id="PS01124"/>
    </source>
</evidence>
<dbReference type="InterPro" id="IPR014710">
    <property type="entry name" value="RmlC-like_jellyroll"/>
</dbReference>
<evidence type="ECO:0000256" key="1">
    <source>
        <dbReference type="ARBA" id="ARBA00023015"/>
    </source>
</evidence>
<protein>
    <submittedName>
        <fullName evidence="5">AraC family transcriptional regulator</fullName>
    </submittedName>
</protein>
<reference evidence="5 6" key="1">
    <citation type="submission" date="2021-08" db="EMBL/GenBank/DDBJ databases">
        <title>Comparative Genomics Analysis of the Genus Qipengyuania Reveals Extensive Genetic Diversity and Metabolic Versatility, Including the Description of Fifteen Novel Species.</title>
        <authorList>
            <person name="Liu Y."/>
        </authorList>
    </citation>
    <scope>NUCLEOTIDE SEQUENCE [LARGE SCALE GENOMIC DNA]</scope>
    <source>
        <strain evidence="5 6">6D47A</strain>
    </source>
</reference>
<dbReference type="Gene3D" id="1.10.10.60">
    <property type="entry name" value="Homeodomain-like"/>
    <property type="match status" value="1"/>
</dbReference>